<proteinExistence type="predicted"/>
<dbReference type="Proteomes" id="UP000298517">
    <property type="component" value="Unassembled WGS sequence"/>
</dbReference>
<protein>
    <recommendedName>
        <fullName evidence="3">ABM domain-containing protein</fullName>
    </recommendedName>
</protein>
<comment type="caution">
    <text evidence="1">The sequence shown here is derived from an EMBL/GenBank/DDBJ whole genome shotgun (WGS) entry which is preliminary data.</text>
</comment>
<keyword evidence="2" id="KW-1185">Reference proteome</keyword>
<evidence type="ECO:0000313" key="2">
    <source>
        <dbReference type="Proteomes" id="UP000298517"/>
    </source>
</evidence>
<dbReference type="OrthoDB" id="1445639at2"/>
<accession>A0A4Y8AP49</accession>
<evidence type="ECO:0008006" key="3">
    <source>
        <dbReference type="Google" id="ProtNLM"/>
    </source>
</evidence>
<dbReference type="EMBL" id="SNQI01000006">
    <property type="protein sequence ID" value="TEW72207.1"/>
    <property type="molecule type" value="Genomic_DNA"/>
</dbReference>
<dbReference type="AlphaFoldDB" id="A0A4Y8AP49"/>
<dbReference type="RefSeq" id="WP_134249231.1">
    <property type="nucleotide sequence ID" value="NZ_SNQI01000006.1"/>
</dbReference>
<reference evidence="1 2" key="1">
    <citation type="journal article" date="2011" name="J. Microbiol.">
        <title>Gramella jeungdoensis sp. nov., isolated from a solar saltern in Korea.</title>
        <authorList>
            <person name="Joung Y."/>
            <person name="Kim H."/>
            <person name="Jang T."/>
            <person name="Ahn T.S."/>
            <person name="Joh K."/>
        </authorList>
    </citation>
    <scope>NUCLEOTIDE SEQUENCE [LARGE SCALE GENOMIC DNA]</scope>
    <source>
        <strain evidence="1 2">KCTC 23123</strain>
    </source>
</reference>
<organism evidence="1 2">
    <name type="scientific">Gramella jeungdoensis</name>
    <dbReference type="NCBI Taxonomy" id="708091"/>
    <lineage>
        <taxon>Bacteria</taxon>
        <taxon>Pseudomonadati</taxon>
        <taxon>Bacteroidota</taxon>
        <taxon>Flavobacteriia</taxon>
        <taxon>Flavobacteriales</taxon>
        <taxon>Flavobacteriaceae</taxon>
        <taxon>Christiangramia</taxon>
    </lineage>
</organism>
<name>A0A4Y8AP49_9FLAO</name>
<gene>
    <name evidence="1" type="ORF">E2488_15200</name>
</gene>
<evidence type="ECO:0000313" key="1">
    <source>
        <dbReference type="EMBL" id="TEW72207.1"/>
    </source>
</evidence>
<sequence>MFTSKLYSQEAKKEEFKPAYMVVTTVHRSSDPNVDFSDWMKTEKEYFDNVTMKNDLILGYGVYFHYFTPDDSEVKLVTIYKNWEDINNATEVTNKLIDEAWPNEEERDAFFDKKASYYSNHHSDEIYMTTRYSKPTKLDGEKPLIFYVKVNKRGSGGGSGWNEYFENVTMKNDYIKGYYTHVHRWGVDSNDMIEAFAFESLGDIEKSFEEEGRLINEHWSDEDKRKEFFKGYNKIFAGHGDYIYSNVPELVK</sequence>